<dbReference type="EMBL" id="ML208348">
    <property type="protein sequence ID" value="TFK68579.1"/>
    <property type="molecule type" value="Genomic_DNA"/>
</dbReference>
<sequence>MTSYEERLDVLNGRIREFIDNFASAKRDDQHEKAALKRILRVMKDLCALGREAEQDPDANGRLDDILGRIEGLIYQAIRFCRKKGLYERTTSFAHATTIKYKYPGDDTYEGRDFDKNSDSEDSDESDHDREYPLVRDTNPKGVVSHQMRNMLSSFVEFMTRGVDPGSLFSSPAPLPNPPAPWWDVMRPHPRSSGLSRFRENVPTLSATGATPTALNVYQARCEVRAAHIHTPVRMFSQFSGTDCILSIPSMGGYKERTPMLNYLVNAEPTESANAHSISHTFSVGLADIAYHSAIDPSRKLIFVGDSDRVKSFEWGKPETEGDYYSKAKAIHTFASKRFGGPMIVVGGGRFLRGGKGRIGVWNLDDLTEETHSKYGDQPLGGADISTDDTWRDDADDIETSKGTAVGQTINLWLPTVKPRIMAHHPSGAANLILFGAANSDPESSSGSNPQSKYPTVFLDIEHGKPVSKILGHGDEVVEFSTSKADPNIFVTGCKDGYARLFDVRTHFPVITFDAANREDVCGAVALAHPDGVPSLFTGLQTGECIQLWDIRAKAVVYDLGVGNNSVESLAWDEYRQILYAAARCQYMTRTGNYTDYRRRVTPRPPKQIFDNEEPVDDDNNQDENEDQGWLDGDYDYDGRSWPTKARHGEDYYPHVFDAASHKLLRYTFKTDPNPDILPN</sequence>
<protein>
    <submittedName>
        <fullName evidence="1">Uncharacterized protein</fullName>
    </submittedName>
</protein>
<reference evidence="1 2" key="1">
    <citation type="journal article" date="2019" name="Nat. Ecol. Evol.">
        <title>Megaphylogeny resolves global patterns of mushroom evolution.</title>
        <authorList>
            <person name="Varga T."/>
            <person name="Krizsan K."/>
            <person name="Foldi C."/>
            <person name="Dima B."/>
            <person name="Sanchez-Garcia M."/>
            <person name="Sanchez-Ramirez S."/>
            <person name="Szollosi G.J."/>
            <person name="Szarkandi J.G."/>
            <person name="Papp V."/>
            <person name="Albert L."/>
            <person name="Andreopoulos W."/>
            <person name="Angelini C."/>
            <person name="Antonin V."/>
            <person name="Barry K.W."/>
            <person name="Bougher N.L."/>
            <person name="Buchanan P."/>
            <person name="Buyck B."/>
            <person name="Bense V."/>
            <person name="Catcheside P."/>
            <person name="Chovatia M."/>
            <person name="Cooper J."/>
            <person name="Damon W."/>
            <person name="Desjardin D."/>
            <person name="Finy P."/>
            <person name="Geml J."/>
            <person name="Haridas S."/>
            <person name="Hughes K."/>
            <person name="Justo A."/>
            <person name="Karasinski D."/>
            <person name="Kautmanova I."/>
            <person name="Kiss B."/>
            <person name="Kocsube S."/>
            <person name="Kotiranta H."/>
            <person name="LaButti K.M."/>
            <person name="Lechner B.E."/>
            <person name="Liimatainen K."/>
            <person name="Lipzen A."/>
            <person name="Lukacs Z."/>
            <person name="Mihaltcheva S."/>
            <person name="Morgado L.N."/>
            <person name="Niskanen T."/>
            <person name="Noordeloos M.E."/>
            <person name="Ohm R.A."/>
            <person name="Ortiz-Santana B."/>
            <person name="Ovrebo C."/>
            <person name="Racz N."/>
            <person name="Riley R."/>
            <person name="Savchenko A."/>
            <person name="Shiryaev A."/>
            <person name="Soop K."/>
            <person name="Spirin V."/>
            <person name="Szebenyi C."/>
            <person name="Tomsovsky M."/>
            <person name="Tulloss R.E."/>
            <person name="Uehling J."/>
            <person name="Grigoriev I.V."/>
            <person name="Vagvolgyi C."/>
            <person name="Papp T."/>
            <person name="Martin F.M."/>
            <person name="Miettinen O."/>
            <person name="Hibbett D.S."/>
            <person name="Nagy L.G."/>
        </authorList>
    </citation>
    <scope>NUCLEOTIDE SEQUENCE [LARGE SCALE GENOMIC DNA]</scope>
    <source>
        <strain evidence="1 2">NL-1719</strain>
    </source>
</reference>
<evidence type="ECO:0000313" key="2">
    <source>
        <dbReference type="Proteomes" id="UP000308600"/>
    </source>
</evidence>
<evidence type="ECO:0000313" key="1">
    <source>
        <dbReference type="EMBL" id="TFK68579.1"/>
    </source>
</evidence>
<accession>A0ACD3ATC4</accession>
<organism evidence="1 2">
    <name type="scientific">Pluteus cervinus</name>
    <dbReference type="NCBI Taxonomy" id="181527"/>
    <lineage>
        <taxon>Eukaryota</taxon>
        <taxon>Fungi</taxon>
        <taxon>Dikarya</taxon>
        <taxon>Basidiomycota</taxon>
        <taxon>Agaricomycotina</taxon>
        <taxon>Agaricomycetes</taxon>
        <taxon>Agaricomycetidae</taxon>
        <taxon>Agaricales</taxon>
        <taxon>Pluteineae</taxon>
        <taxon>Pluteaceae</taxon>
        <taxon>Pluteus</taxon>
    </lineage>
</organism>
<dbReference type="Proteomes" id="UP000308600">
    <property type="component" value="Unassembled WGS sequence"/>
</dbReference>
<proteinExistence type="predicted"/>
<gene>
    <name evidence="1" type="ORF">BDN72DRAFT_841550</name>
</gene>
<keyword evidence="2" id="KW-1185">Reference proteome</keyword>
<name>A0ACD3ATC4_9AGAR</name>